<evidence type="ECO:0000313" key="3">
    <source>
        <dbReference type="Proteomes" id="UP000887116"/>
    </source>
</evidence>
<dbReference type="Proteomes" id="UP000887116">
    <property type="component" value="Unassembled WGS sequence"/>
</dbReference>
<proteinExistence type="predicted"/>
<protein>
    <submittedName>
        <fullName evidence="2">Uncharacterized protein</fullName>
    </submittedName>
</protein>
<keyword evidence="3" id="KW-1185">Reference proteome</keyword>
<dbReference type="EMBL" id="BMAO01037914">
    <property type="protein sequence ID" value="GFR21171.1"/>
    <property type="molecule type" value="Genomic_DNA"/>
</dbReference>
<name>A0A8X6JX68_TRICU</name>
<dbReference type="OrthoDB" id="10599900at2759"/>
<reference evidence="2" key="1">
    <citation type="submission" date="2020-07" db="EMBL/GenBank/DDBJ databases">
        <title>Multicomponent nature underlies the extraordinary mechanical properties of spider dragline silk.</title>
        <authorList>
            <person name="Kono N."/>
            <person name="Nakamura H."/>
            <person name="Mori M."/>
            <person name="Yoshida Y."/>
            <person name="Ohtoshi R."/>
            <person name="Malay A.D."/>
            <person name="Moran D.A.P."/>
            <person name="Tomita M."/>
            <person name="Numata K."/>
            <person name="Arakawa K."/>
        </authorList>
    </citation>
    <scope>NUCLEOTIDE SEQUENCE</scope>
</reference>
<feature type="region of interest" description="Disordered" evidence="1">
    <location>
        <begin position="30"/>
        <end position="57"/>
    </location>
</feature>
<evidence type="ECO:0000313" key="2">
    <source>
        <dbReference type="EMBL" id="GFR21171.1"/>
    </source>
</evidence>
<dbReference type="AlphaFoldDB" id="A0A8X6JX68"/>
<evidence type="ECO:0000256" key="1">
    <source>
        <dbReference type="SAM" id="MobiDB-lite"/>
    </source>
</evidence>
<organism evidence="2 3">
    <name type="scientific">Trichonephila clavata</name>
    <name type="common">Joro spider</name>
    <name type="synonym">Nephila clavata</name>
    <dbReference type="NCBI Taxonomy" id="2740835"/>
    <lineage>
        <taxon>Eukaryota</taxon>
        <taxon>Metazoa</taxon>
        <taxon>Ecdysozoa</taxon>
        <taxon>Arthropoda</taxon>
        <taxon>Chelicerata</taxon>
        <taxon>Arachnida</taxon>
        <taxon>Araneae</taxon>
        <taxon>Araneomorphae</taxon>
        <taxon>Entelegynae</taxon>
        <taxon>Araneoidea</taxon>
        <taxon>Nephilidae</taxon>
        <taxon>Trichonephila</taxon>
    </lineage>
</organism>
<accession>A0A8X6JX68</accession>
<comment type="caution">
    <text evidence="2">The sequence shown here is derived from an EMBL/GenBank/DDBJ whole genome shotgun (WGS) entry which is preliminary data.</text>
</comment>
<gene>
    <name evidence="2" type="ORF">TNCT_209531</name>
</gene>
<sequence length="129" mass="14564">MREQRPKNNKNNQWPPFVPRQVSLAQVKAANQTVQPQPIPSISQATQNPSSPIQDIPSLFSQLRNPEVVDLFNSLQNFVKIAKQHKTRSASLSALFNYSYNDSIQYSMPEPCFTADHILECPSPEVLCP</sequence>